<reference evidence="2 3" key="1">
    <citation type="journal article" date="2013" name="Genome Announc.">
        <title>The Draft Genome Sequence of Sphingomonas paucimobilis Strain HER1398 (Proteobacteria), Host to the Giant PAU Phage, Indicates That It Is a Member of the Genus Sphingobacterium (Bacteroidetes).</title>
        <authorList>
            <person name="White R.A.III."/>
            <person name="Suttle C.A."/>
        </authorList>
    </citation>
    <scope>NUCLEOTIDE SEQUENCE [LARGE SCALE GENOMIC DNA]</scope>
    <source>
        <strain evidence="2 3">HER1398</strain>
    </source>
</reference>
<dbReference type="PANTHER" id="PTHR43245:SF13">
    <property type="entry name" value="UDP-D-APIOSE_UDP-D-XYLOSE SYNTHASE 2"/>
    <property type="match status" value="1"/>
</dbReference>
<accession>U2HS20</accession>
<dbReference type="PATRIC" id="fig|1346330.5.peg.3388"/>
<proteinExistence type="predicted"/>
<dbReference type="STRING" id="1346330.M472_04635"/>
<feature type="domain" description="NAD-dependent epimerase/dehydratase" evidence="1">
    <location>
        <begin position="4"/>
        <end position="184"/>
    </location>
</feature>
<dbReference type="OrthoDB" id="329806at2"/>
<gene>
    <name evidence="2" type="ORF">M472_04635</name>
</gene>
<dbReference type="RefSeq" id="WP_021071525.1">
    <property type="nucleotide sequence ID" value="NZ_ATDL01000018.1"/>
</dbReference>
<keyword evidence="3" id="KW-1185">Reference proteome</keyword>
<dbReference type="PANTHER" id="PTHR43245">
    <property type="entry name" value="BIFUNCTIONAL POLYMYXIN RESISTANCE PROTEIN ARNA"/>
    <property type="match status" value="1"/>
</dbReference>
<comment type="caution">
    <text evidence="2">The sequence shown here is derived from an EMBL/GenBank/DDBJ whole genome shotgun (WGS) entry which is preliminary data.</text>
</comment>
<dbReference type="Pfam" id="PF01370">
    <property type="entry name" value="Epimerase"/>
    <property type="match status" value="1"/>
</dbReference>
<dbReference type="AlphaFoldDB" id="U2HS20"/>
<dbReference type="Proteomes" id="UP000016584">
    <property type="component" value="Unassembled WGS sequence"/>
</dbReference>
<dbReference type="InterPro" id="IPR001509">
    <property type="entry name" value="Epimerase_deHydtase"/>
</dbReference>
<sequence>MKAIIIGASGQIGYAFYRLLHKAGWEVVLLSRRELPYTVDRQLTQKLSFDRYDKSEFRKMMSSGADLVIDLVAFSDREAFQLLETQADYSHLIVLSSSSVYKDAHGRTLDEAATCGFPEFDTPILETNATVHAGNETYSTRKIALEEELLSRSTNPLTVLRPCAIYGTHSQHPREWWFVKRMIDQRPIIPLAYYGESMFHSTSARSIAEVGFAAAALKGQQVINVGDKDPLSVLEIAKVIATYLGYEGRLLPIAKEEGDFKYVGMTPWSTPRPFLLNTEQATGVLAASGQTLTNYESSVQCYFGHLEKTGAERPWQELYPQLAVYPYPQFDYKAEDKYLASLTKYYS</sequence>
<dbReference type="InterPro" id="IPR036291">
    <property type="entry name" value="NAD(P)-bd_dom_sf"/>
</dbReference>
<evidence type="ECO:0000313" key="2">
    <source>
        <dbReference type="EMBL" id="ERJ58045.1"/>
    </source>
</evidence>
<evidence type="ECO:0000313" key="3">
    <source>
        <dbReference type="Proteomes" id="UP000016584"/>
    </source>
</evidence>
<dbReference type="Gene3D" id="3.40.50.720">
    <property type="entry name" value="NAD(P)-binding Rossmann-like Domain"/>
    <property type="match status" value="1"/>
</dbReference>
<organism evidence="2 3">
    <name type="scientific">Sphingobacterium paucimobilis HER1398</name>
    <dbReference type="NCBI Taxonomy" id="1346330"/>
    <lineage>
        <taxon>Bacteria</taxon>
        <taxon>Pseudomonadati</taxon>
        <taxon>Bacteroidota</taxon>
        <taxon>Sphingobacteriia</taxon>
        <taxon>Sphingobacteriales</taxon>
        <taxon>Sphingobacteriaceae</taxon>
        <taxon>Sphingobacterium</taxon>
    </lineage>
</organism>
<dbReference type="InterPro" id="IPR050177">
    <property type="entry name" value="Lipid_A_modif_metabolic_enz"/>
</dbReference>
<evidence type="ECO:0000259" key="1">
    <source>
        <dbReference type="Pfam" id="PF01370"/>
    </source>
</evidence>
<dbReference type="SUPFAM" id="SSF51735">
    <property type="entry name" value="NAD(P)-binding Rossmann-fold domains"/>
    <property type="match status" value="1"/>
</dbReference>
<dbReference type="eggNOG" id="COG0451">
    <property type="taxonomic scope" value="Bacteria"/>
</dbReference>
<name>U2HS20_9SPHI</name>
<dbReference type="EMBL" id="ATDL01000018">
    <property type="protein sequence ID" value="ERJ58045.1"/>
    <property type="molecule type" value="Genomic_DNA"/>
</dbReference>
<protein>
    <recommendedName>
        <fullName evidence="1">NAD-dependent epimerase/dehydratase domain-containing protein</fullName>
    </recommendedName>
</protein>